<protein>
    <submittedName>
        <fullName evidence="1">Uncharacterized protein</fullName>
    </submittedName>
</protein>
<name>A0A0B6ZMN9_9EUPU</name>
<accession>A0A0B6ZMN9</accession>
<gene>
    <name evidence="1" type="primary">ORF69097</name>
</gene>
<sequence length="63" mass="7255">MHPLTDFKNRLLVFNTQNTCPVVIEWGRHNPPPLTNYIRTCTWFSYLFCGNGREREREGGGGG</sequence>
<proteinExistence type="predicted"/>
<dbReference type="AlphaFoldDB" id="A0A0B6ZMN9"/>
<dbReference type="EMBL" id="HACG01022276">
    <property type="protein sequence ID" value="CEK69141.1"/>
    <property type="molecule type" value="Transcribed_RNA"/>
</dbReference>
<evidence type="ECO:0000313" key="1">
    <source>
        <dbReference type="EMBL" id="CEK69141.1"/>
    </source>
</evidence>
<feature type="non-terminal residue" evidence="1">
    <location>
        <position position="63"/>
    </location>
</feature>
<organism evidence="1">
    <name type="scientific">Arion vulgaris</name>
    <dbReference type="NCBI Taxonomy" id="1028688"/>
    <lineage>
        <taxon>Eukaryota</taxon>
        <taxon>Metazoa</taxon>
        <taxon>Spiralia</taxon>
        <taxon>Lophotrochozoa</taxon>
        <taxon>Mollusca</taxon>
        <taxon>Gastropoda</taxon>
        <taxon>Heterobranchia</taxon>
        <taxon>Euthyneura</taxon>
        <taxon>Panpulmonata</taxon>
        <taxon>Eupulmonata</taxon>
        <taxon>Stylommatophora</taxon>
        <taxon>Helicina</taxon>
        <taxon>Arionoidea</taxon>
        <taxon>Arionidae</taxon>
        <taxon>Arion</taxon>
    </lineage>
</organism>
<reference evidence="1" key="1">
    <citation type="submission" date="2014-12" db="EMBL/GenBank/DDBJ databases">
        <title>Insight into the proteome of Arion vulgaris.</title>
        <authorList>
            <person name="Aradska J."/>
            <person name="Bulat T."/>
            <person name="Smidak R."/>
            <person name="Sarate P."/>
            <person name="Gangsoo J."/>
            <person name="Sialana F."/>
            <person name="Bilban M."/>
            <person name="Lubec G."/>
        </authorList>
    </citation>
    <scope>NUCLEOTIDE SEQUENCE</scope>
    <source>
        <tissue evidence="1">Skin</tissue>
    </source>
</reference>